<gene>
    <name evidence="1" type="ORF">MRATA1EN22A_LOCUS6140</name>
</gene>
<reference evidence="1" key="2">
    <citation type="submission" date="2025-03" db="EMBL/GenBank/DDBJ databases">
        <authorList>
            <consortium name="ELIXIR-Norway"/>
            <consortium name="Elixir Norway"/>
        </authorList>
    </citation>
    <scope>NUCLEOTIDE SEQUENCE</scope>
</reference>
<evidence type="ECO:0000313" key="1">
    <source>
        <dbReference type="EMBL" id="CAM9694728.1"/>
    </source>
</evidence>
<dbReference type="EMBL" id="OX596099">
    <property type="protein sequence ID" value="CAM9694728.1"/>
    <property type="molecule type" value="Genomic_DNA"/>
</dbReference>
<organism evidence="1 2">
    <name type="scientific">Rangifer tarandus platyrhynchus</name>
    <name type="common">Svalbard reindeer</name>
    <dbReference type="NCBI Taxonomy" id="3082113"/>
    <lineage>
        <taxon>Eukaryota</taxon>
        <taxon>Metazoa</taxon>
        <taxon>Chordata</taxon>
        <taxon>Craniata</taxon>
        <taxon>Vertebrata</taxon>
        <taxon>Euteleostomi</taxon>
        <taxon>Mammalia</taxon>
        <taxon>Eutheria</taxon>
        <taxon>Laurasiatheria</taxon>
        <taxon>Artiodactyla</taxon>
        <taxon>Ruminantia</taxon>
        <taxon>Pecora</taxon>
        <taxon>Cervidae</taxon>
        <taxon>Odocoileinae</taxon>
        <taxon>Rangifer</taxon>
    </lineage>
</organism>
<name>A0AC59YH32_RANTA</name>
<proteinExistence type="predicted"/>
<dbReference type="Proteomes" id="UP001162501">
    <property type="component" value="Chromosome 15"/>
</dbReference>
<protein>
    <submittedName>
        <fullName evidence="1">Uncharacterized protein</fullName>
    </submittedName>
</protein>
<sequence length="157" mass="17050">MARGRTPVVAVSSGAQALSQQPAPTVRASVRTAPTLGLLCGEDARQTLTAACGNLEWQTPDKRGFFMSRRPWGGRHSCLFLQRGNPFIEETPPGSGPFLKIPGPTPTLPSEAPHLLRNFCPWPLRKRFGRPLRKTAVVTLDALAPPPPDPPGQWGQR</sequence>
<reference evidence="1" key="1">
    <citation type="submission" date="2023-05" db="EMBL/GenBank/DDBJ databases">
        <authorList>
            <consortium name="ELIXIR-Norway"/>
        </authorList>
    </citation>
    <scope>NUCLEOTIDE SEQUENCE</scope>
</reference>
<evidence type="ECO:0000313" key="2">
    <source>
        <dbReference type="Proteomes" id="UP001162501"/>
    </source>
</evidence>
<accession>A0AC59YH32</accession>